<evidence type="ECO:0000256" key="1">
    <source>
        <dbReference type="SAM" id="Coils"/>
    </source>
</evidence>
<dbReference type="Gene3D" id="1.10.287.210">
    <property type="match status" value="1"/>
</dbReference>
<dbReference type="Pfam" id="PF00429">
    <property type="entry name" value="TLV_coat"/>
    <property type="match status" value="1"/>
</dbReference>
<dbReference type="PANTHER" id="PTHR10424:SF8">
    <property type="entry name" value="ENDOGENOUS RETROVIRUS GROUP PABLB MEMBER 1 ENV POLYPROTEIN"/>
    <property type="match status" value="1"/>
</dbReference>
<protein>
    <recommendedName>
        <fullName evidence="4">Envelope protein syncytin-rum1</fullName>
    </recommendedName>
</protein>
<feature type="coiled-coil region" evidence="1">
    <location>
        <begin position="267"/>
        <end position="298"/>
    </location>
</feature>
<name>A0A8C6E243_MOSMO</name>
<sequence length="360" mass="40924">MPLSVVDGFPWWVSPIQKMHFPALCNFLTQYKQAHRSLNTLNVSALPECNGMDNQQLHSTLQFNVNASYKAVEDAYRTFSTTSKNKTRSSRFLGDYYQIWDEYFWMTPEKGQLLRRADICWEQQEHQPRFGEKNLGKHLLKHVGITPISMCIQVRNVTFTCNAATPWPGSDWTNNPGIRWAAPNGTKWICGSNIWPWLPIGWVGRCSLGFVFAPGRITYSPIKNPANLPFVRARWARAVFHWYDYLVAVFVPSIGTADIMTHVDALTNFTQQALSDTKKALEELNEEQKQMHKAVLQNRMALDILTAAQGGTCAVIKVECCTYIPDLSSNISDAVADMQNQIDSMQDPFPPFWGQVLVPQ</sequence>
<evidence type="ECO:0008006" key="4">
    <source>
        <dbReference type="Google" id="ProtNLM"/>
    </source>
</evidence>
<organism evidence="2 3">
    <name type="scientific">Moschus moschiferus</name>
    <name type="common">Siberian musk deer</name>
    <name type="synonym">Moschus sibiricus</name>
    <dbReference type="NCBI Taxonomy" id="68415"/>
    <lineage>
        <taxon>Eukaryota</taxon>
        <taxon>Metazoa</taxon>
        <taxon>Chordata</taxon>
        <taxon>Craniata</taxon>
        <taxon>Vertebrata</taxon>
        <taxon>Euteleostomi</taxon>
        <taxon>Mammalia</taxon>
        <taxon>Eutheria</taxon>
        <taxon>Laurasiatheria</taxon>
        <taxon>Artiodactyla</taxon>
        <taxon>Ruminantia</taxon>
        <taxon>Pecora</taxon>
        <taxon>Moschidae</taxon>
        <taxon>Moschus</taxon>
    </lineage>
</organism>
<evidence type="ECO:0000313" key="2">
    <source>
        <dbReference type="Ensembl" id="ENSMMSP00000023181.1"/>
    </source>
</evidence>
<evidence type="ECO:0000313" key="3">
    <source>
        <dbReference type="Proteomes" id="UP000694544"/>
    </source>
</evidence>
<reference evidence="2" key="1">
    <citation type="submission" date="2025-08" db="UniProtKB">
        <authorList>
            <consortium name="Ensembl"/>
        </authorList>
    </citation>
    <scope>IDENTIFICATION</scope>
</reference>
<accession>A0A8C6E243</accession>
<reference evidence="2" key="2">
    <citation type="submission" date="2025-09" db="UniProtKB">
        <authorList>
            <consortium name="Ensembl"/>
        </authorList>
    </citation>
    <scope>IDENTIFICATION</scope>
</reference>
<dbReference type="InterPro" id="IPR018154">
    <property type="entry name" value="TLV/ENV_coat_polyprotein"/>
</dbReference>
<proteinExistence type="predicted"/>
<dbReference type="Proteomes" id="UP000694544">
    <property type="component" value="Unplaced"/>
</dbReference>
<dbReference type="PANTHER" id="PTHR10424">
    <property type="entry name" value="VIRAL ENVELOPE PROTEIN"/>
    <property type="match status" value="1"/>
</dbReference>
<dbReference type="GeneTree" id="ENSGT01010000224211"/>
<dbReference type="Ensembl" id="ENSMMST00000025645.1">
    <property type="protein sequence ID" value="ENSMMSP00000023181.1"/>
    <property type="gene ID" value="ENSMMSG00000017478.1"/>
</dbReference>
<dbReference type="SUPFAM" id="SSF58069">
    <property type="entry name" value="Virus ectodomain"/>
    <property type="match status" value="1"/>
</dbReference>
<keyword evidence="3" id="KW-1185">Reference proteome</keyword>
<dbReference type="AlphaFoldDB" id="A0A8C6E243"/>
<keyword evidence="1" id="KW-0175">Coiled coil</keyword>